<dbReference type="Proteomes" id="UP000001542">
    <property type="component" value="Unassembled WGS sequence"/>
</dbReference>
<protein>
    <recommendedName>
        <fullName evidence="11">Structure-specific endonuclease subunit SLX1 homolog</fullName>
        <ecNumber evidence="11">3.1.-.-</ecNumber>
    </recommendedName>
</protein>
<keyword evidence="8 11" id="KW-0233">DNA recombination</keyword>
<dbReference type="InterPro" id="IPR050381">
    <property type="entry name" value="SLX1_endonuclease"/>
</dbReference>
<dbReference type="GO" id="GO:0000724">
    <property type="term" value="P:double-strand break repair via homologous recombination"/>
    <property type="evidence" value="ECO:0000318"/>
    <property type="project" value="GO_Central"/>
</dbReference>
<proteinExistence type="inferred from homology"/>
<keyword evidence="14" id="KW-1185">Reference proteome</keyword>
<dbReference type="OMA" id="MVCIIHG"/>
<comment type="function">
    <text evidence="11">Catalytic subunit of a heterodimeric structure-specific endonuclease that resolves DNA secondary structures generated during DNA repair and recombination. Has endonuclease activity towards branched DNA substrates, introducing single-strand cuts in duplex DNA close to junctions with ss-DNA.</text>
</comment>
<dbReference type="GO" id="GO:0008270">
    <property type="term" value="F:zinc ion binding"/>
    <property type="evidence" value="ECO:0007669"/>
    <property type="project" value="UniProtKB-KW"/>
</dbReference>
<dbReference type="PANTHER" id="PTHR20208:SF10">
    <property type="entry name" value="STRUCTURE-SPECIFIC ENDONUCLEASE SUBUNIT SLX1"/>
    <property type="match status" value="1"/>
</dbReference>
<dbReference type="SMART" id="SM00465">
    <property type="entry name" value="GIYc"/>
    <property type="match status" value="1"/>
</dbReference>
<dbReference type="InterPro" id="IPR000305">
    <property type="entry name" value="GIY-YIG_endonuc"/>
</dbReference>
<evidence type="ECO:0000256" key="4">
    <source>
        <dbReference type="ARBA" id="ARBA00022763"/>
    </source>
</evidence>
<dbReference type="Pfam" id="PF21202">
    <property type="entry name" value="SLX1_C"/>
    <property type="match status" value="1"/>
</dbReference>
<dbReference type="GO" id="GO:0008821">
    <property type="term" value="F:crossover junction DNA endonuclease activity"/>
    <property type="evidence" value="ECO:0000318"/>
    <property type="project" value="GO_Central"/>
</dbReference>
<evidence type="ECO:0000256" key="6">
    <source>
        <dbReference type="ARBA" id="ARBA00022801"/>
    </source>
</evidence>
<dbReference type="AlphaFoldDB" id="A2F2W8"/>
<feature type="domain" description="GIY-YIG" evidence="12">
    <location>
        <begin position="3"/>
        <end position="87"/>
    </location>
</feature>
<comment type="subunit">
    <text evidence="11">Forms a heterodimer with a member of the SLX4 family.</text>
</comment>
<keyword evidence="10 11" id="KW-0539">Nucleus</keyword>
<dbReference type="RefSeq" id="XP_001313690.1">
    <property type="nucleotide sequence ID" value="XM_001313689.1"/>
</dbReference>
<dbReference type="InterPro" id="IPR048749">
    <property type="entry name" value="SLX1_C"/>
</dbReference>
<evidence type="ECO:0000256" key="10">
    <source>
        <dbReference type="ARBA" id="ARBA00023242"/>
    </source>
</evidence>
<dbReference type="EMBL" id="DS113590">
    <property type="protein sequence ID" value="EAY00761.1"/>
    <property type="molecule type" value="Genomic_DNA"/>
</dbReference>
<dbReference type="Gene3D" id="3.40.1440.10">
    <property type="entry name" value="GIY-YIG endonuclease"/>
    <property type="match status" value="1"/>
</dbReference>
<dbReference type="VEuPathDB" id="TrichDB:TVAGG3_0342330"/>
<name>A2F2W8_TRIV3</name>
<dbReference type="FunFam" id="3.40.1440.10:FF:000008">
    <property type="entry name" value="Structure-specific endonuclease subunit SLX1 homolog"/>
    <property type="match status" value="1"/>
</dbReference>
<dbReference type="CDD" id="cd10455">
    <property type="entry name" value="GIY-YIG_SLX1"/>
    <property type="match status" value="1"/>
</dbReference>
<reference evidence="13" key="2">
    <citation type="journal article" date="2007" name="Science">
        <title>Draft genome sequence of the sexually transmitted pathogen Trichomonas vaginalis.</title>
        <authorList>
            <person name="Carlton J.M."/>
            <person name="Hirt R.P."/>
            <person name="Silva J.C."/>
            <person name="Delcher A.L."/>
            <person name="Schatz M."/>
            <person name="Zhao Q."/>
            <person name="Wortman J.R."/>
            <person name="Bidwell S.L."/>
            <person name="Alsmark U.C.M."/>
            <person name="Besteiro S."/>
            <person name="Sicheritz-Ponten T."/>
            <person name="Noel C.J."/>
            <person name="Dacks J.B."/>
            <person name="Foster P.G."/>
            <person name="Simillion C."/>
            <person name="Van de Peer Y."/>
            <person name="Miranda-Saavedra D."/>
            <person name="Barton G.J."/>
            <person name="Westrop G.D."/>
            <person name="Mueller S."/>
            <person name="Dessi D."/>
            <person name="Fiori P.L."/>
            <person name="Ren Q."/>
            <person name="Paulsen I."/>
            <person name="Zhang H."/>
            <person name="Bastida-Corcuera F.D."/>
            <person name="Simoes-Barbosa A."/>
            <person name="Brown M.T."/>
            <person name="Hayes R.D."/>
            <person name="Mukherjee M."/>
            <person name="Okumura C.Y."/>
            <person name="Schneider R."/>
            <person name="Smith A.J."/>
            <person name="Vanacova S."/>
            <person name="Villalvazo M."/>
            <person name="Haas B.J."/>
            <person name="Pertea M."/>
            <person name="Feldblyum T.V."/>
            <person name="Utterback T.R."/>
            <person name="Shu C.L."/>
            <person name="Osoegawa K."/>
            <person name="de Jong P.J."/>
            <person name="Hrdy I."/>
            <person name="Horvathova L."/>
            <person name="Zubacova Z."/>
            <person name="Dolezal P."/>
            <person name="Malik S.B."/>
            <person name="Logsdon J.M. Jr."/>
            <person name="Henze K."/>
            <person name="Gupta A."/>
            <person name="Wang C.C."/>
            <person name="Dunne R.L."/>
            <person name="Upcroft J.A."/>
            <person name="Upcroft P."/>
            <person name="White O."/>
            <person name="Salzberg S.L."/>
            <person name="Tang P."/>
            <person name="Chiu C.-H."/>
            <person name="Lee Y.-S."/>
            <person name="Embley T.M."/>
            <person name="Coombs G.H."/>
            <person name="Mottram J.C."/>
            <person name="Tachezy J."/>
            <person name="Fraser-Liggett C.M."/>
            <person name="Johnson P.J."/>
        </authorList>
    </citation>
    <scope>NUCLEOTIDE SEQUENCE [LARGE SCALE GENOMIC DNA]</scope>
    <source>
        <strain evidence="13">G3</strain>
    </source>
</reference>
<keyword evidence="1 11" id="KW-0540">Nuclease</keyword>
<keyword evidence="9 11" id="KW-0234">DNA repair</keyword>
<comment type="caution">
    <text evidence="11">Lacks conserved residue(s) required for the propagation of feature annotation.</text>
</comment>
<keyword evidence="3 11" id="KW-0255">Endonuclease</keyword>
<dbReference type="InterPro" id="IPR027520">
    <property type="entry name" value="Slx1"/>
</dbReference>
<comment type="cofactor">
    <cofactor evidence="11">
        <name>a divalent metal cation</name>
        <dbReference type="ChEBI" id="CHEBI:60240"/>
    </cofactor>
</comment>
<evidence type="ECO:0000256" key="1">
    <source>
        <dbReference type="ARBA" id="ARBA00022722"/>
    </source>
</evidence>
<evidence type="ECO:0000256" key="2">
    <source>
        <dbReference type="ARBA" id="ARBA00022723"/>
    </source>
</evidence>
<dbReference type="FunCoup" id="A2F2W8">
    <property type="interactions" value="68"/>
</dbReference>
<evidence type="ECO:0000256" key="11">
    <source>
        <dbReference type="HAMAP-Rule" id="MF_03100"/>
    </source>
</evidence>
<gene>
    <name evidence="13" type="ORF">TVAG_096720</name>
</gene>
<organism evidence="13 14">
    <name type="scientific">Trichomonas vaginalis (strain ATCC PRA-98 / G3)</name>
    <dbReference type="NCBI Taxonomy" id="412133"/>
    <lineage>
        <taxon>Eukaryota</taxon>
        <taxon>Metamonada</taxon>
        <taxon>Parabasalia</taxon>
        <taxon>Trichomonadida</taxon>
        <taxon>Trichomonadidae</taxon>
        <taxon>Trichomonas</taxon>
    </lineage>
</organism>
<dbReference type="GO" id="GO:0033557">
    <property type="term" value="C:Slx1-Slx4 complex"/>
    <property type="evidence" value="ECO:0000318"/>
    <property type="project" value="GO_Central"/>
</dbReference>
<dbReference type="STRING" id="5722.A2F2W8"/>
<evidence type="ECO:0000256" key="9">
    <source>
        <dbReference type="ARBA" id="ARBA00023204"/>
    </source>
</evidence>
<dbReference type="SMR" id="A2F2W8"/>
<dbReference type="EC" id="3.1.-.-" evidence="11"/>
<dbReference type="VEuPathDB" id="TrichDB:TVAG_096720"/>
<evidence type="ECO:0000259" key="12">
    <source>
        <dbReference type="PROSITE" id="PS50164"/>
    </source>
</evidence>
<keyword evidence="7" id="KW-0862">Zinc</keyword>
<accession>A2F2W8</accession>
<dbReference type="OrthoDB" id="24645at2759"/>
<dbReference type="eggNOG" id="KOG3005">
    <property type="taxonomic scope" value="Eukaryota"/>
</dbReference>
<keyword evidence="5" id="KW-0863">Zinc-finger</keyword>
<evidence type="ECO:0000256" key="3">
    <source>
        <dbReference type="ARBA" id="ARBA00022759"/>
    </source>
</evidence>
<reference evidence="13" key="1">
    <citation type="submission" date="2006-10" db="EMBL/GenBank/DDBJ databases">
        <authorList>
            <person name="Amadeo P."/>
            <person name="Zhao Q."/>
            <person name="Wortman J."/>
            <person name="Fraser-Liggett C."/>
            <person name="Carlton J."/>
        </authorList>
    </citation>
    <scope>NUCLEOTIDE SEQUENCE</scope>
    <source>
        <strain evidence="13">G3</strain>
    </source>
</reference>
<evidence type="ECO:0000256" key="7">
    <source>
        <dbReference type="ARBA" id="ARBA00022833"/>
    </source>
</evidence>
<dbReference type="Gene3D" id="3.30.40.10">
    <property type="entry name" value="Zinc/RING finger domain, C3HC4 (zinc finger)"/>
    <property type="match status" value="1"/>
</dbReference>
<evidence type="ECO:0000313" key="14">
    <source>
        <dbReference type="Proteomes" id="UP000001542"/>
    </source>
</evidence>
<evidence type="ECO:0000313" key="13">
    <source>
        <dbReference type="EMBL" id="EAY00761.1"/>
    </source>
</evidence>
<dbReference type="PROSITE" id="PS50164">
    <property type="entry name" value="GIY_YIG"/>
    <property type="match status" value="1"/>
</dbReference>
<dbReference type="SUPFAM" id="SSF82771">
    <property type="entry name" value="GIY-YIG endonuclease"/>
    <property type="match status" value="1"/>
</dbReference>
<dbReference type="SUPFAM" id="SSF57889">
    <property type="entry name" value="Cysteine-rich domain"/>
    <property type="match status" value="1"/>
</dbReference>
<sequence>METFAGCYILRSQNPQYKTHCYIGFTVNPPRRIKQHNGARVGGAFKTHTMRPWEMTLVVWGFPTKKLALKFEWTWQHPTEAKSLKHINFEEFYQREGGPRKYNTNLKILKEMLLSQQWNRLSLRICVQCKDVYEMLLQPPVLPQHIKIELGSINDLPIDSHGFPSPGEYGNTPCPLCNESEPPYNMNWVVCPFCGTLMHLKCMALRLISQSPSAGTALIPTHGSCPSCKENIIWRDLVELRNQIQDEEE</sequence>
<evidence type="ECO:0000256" key="8">
    <source>
        <dbReference type="ARBA" id="ARBA00023172"/>
    </source>
</evidence>
<dbReference type="InParanoid" id="A2F2W8"/>
<dbReference type="InterPro" id="IPR046349">
    <property type="entry name" value="C1-like_sf"/>
</dbReference>
<keyword evidence="2" id="KW-0479">Metal-binding</keyword>
<dbReference type="PANTHER" id="PTHR20208">
    <property type="entry name" value="STRUCTURE-SPECIFIC ENDONUCLEASE SUBUNIT SLX1"/>
    <property type="match status" value="1"/>
</dbReference>
<dbReference type="InterPro" id="IPR035901">
    <property type="entry name" value="GIY-YIG_endonuc_sf"/>
</dbReference>
<keyword evidence="4 11" id="KW-0227">DNA damage</keyword>
<comment type="similarity">
    <text evidence="11">Belongs to the SLX1 family.</text>
</comment>
<evidence type="ECO:0000256" key="5">
    <source>
        <dbReference type="ARBA" id="ARBA00022771"/>
    </source>
</evidence>
<dbReference type="GO" id="GO:0017108">
    <property type="term" value="F:5'-flap endonuclease activity"/>
    <property type="evidence" value="ECO:0000318"/>
    <property type="project" value="GO_Central"/>
</dbReference>
<comment type="subcellular location">
    <subcellularLocation>
        <location evidence="11">Nucleus</location>
    </subcellularLocation>
</comment>
<keyword evidence="6 11" id="KW-0378">Hydrolase</keyword>
<dbReference type="InterPro" id="IPR013083">
    <property type="entry name" value="Znf_RING/FYVE/PHD"/>
</dbReference>
<dbReference type="HAMAP" id="MF_03100">
    <property type="entry name" value="Endonuc_su_Slx1"/>
    <property type="match status" value="1"/>
</dbReference>
<dbReference type="KEGG" id="tva:4758583"/>
<dbReference type="Pfam" id="PF01541">
    <property type="entry name" value="GIY-YIG"/>
    <property type="match status" value="1"/>
</dbReference>